<dbReference type="InterPro" id="IPR000994">
    <property type="entry name" value="Pept_M24"/>
</dbReference>
<dbReference type="InterPro" id="IPR001714">
    <property type="entry name" value="Pept_M24_MAP"/>
</dbReference>
<evidence type="ECO:0000313" key="5">
    <source>
        <dbReference type="Proteomes" id="UP000813461"/>
    </source>
</evidence>
<protein>
    <submittedName>
        <fullName evidence="4">Peptidase M24</fullName>
    </submittedName>
</protein>
<gene>
    <name evidence="4" type="ORF">FB567DRAFT_15410</name>
</gene>
<comment type="caution">
    <text evidence="4">The sequence shown here is derived from an EMBL/GenBank/DDBJ whole genome shotgun (WGS) entry which is preliminary data.</text>
</comment>
<keyword evidence="1" id="KW-0963">Cytoplasm</keyword>
<dbReference type="Gene3D" id="3.90.230.10">
    <property type="entry name" value="Creatinase/methionine aminopeptidase superfamily"/>
    <property type="match status" value="1"/>
</dbReference>
<dbReference type="SUPFAM" id="SSF55920">
    <property type="entry name" value="Creatinase/aminopeptidase"/>
    <property type="match status" value="1"/>
</dbReference>
<keyword evidence="2" id="KW-1133">Transmembrane helix</keyword>
<feature type="domain" description="Peptidase M24" evidence="3">
    <location>
        <begin position="246"/>
        <end position="463"/>
    </location>
</feature>
<keyword evidence="2" id="KW-0472">Membrane</keyword>
<organism evidence="4 5">
    <name type="scientific">Paraphoma chrysanthemicola</name>
    <dbReference type="NCBI Taxonomy" id="798071"/>
    <lineage>
        <taxon>Eukaryota</taxon>
        <taxon>Fungi</taxon>
        <taxon>Dikarya</taxon>
        <taxon>Ascomycota</taxon>
        <taxon>Pezizomycotina</taxon>
        <taxon>Dothideomycetes</taxon>
        <taxon>Pleosporomycetidae</taxon>
        <taxon>Pleosporales</taxon>
        <taxon>Pleosporineae</taxon>
        <taxon>Phaeosphaeriaceae</taxon>
        <taxon>Paraphoma</taxon>
    </lineage>
</organism>
<feature type="transmembrane region" description="Helical" evidence="2">
    <location>
        <begin position="20"/>
        <end position="38"/>
    </location>
</feature>
<dbReference type="Pfam" id="PF00557">
    <property type="entry name" value="Peptidase_M24"/>
    <property type="match status" value="1"/>
</dbReference>
<dbReference type="Gene3D" id="3.40.350.10">
    <property type="entry name" value="Creatinase/prolidase N-terminal domain"/>
    <property type="match status" value="1"/>
</dbReference>
<dbReference type="InterPro" id="IPR050659">
    <property type="entry name" value="Peptidase_M24B"/>
</dbReference>
<keyword evidence="2" id="KW-0812">Transmembrane</keyword>
<dbReference type="PANTHER" id="PTHR46112:SF2">
    <property type="entry name" value="XAA-PRO AMINOPEPTIDASE P-RELATED"/>
    <property type="match status" value="1"/>
</dbReference>
<name>A0A8K0RH19_9PLEO</name>
<dbReference type="Proteomes" id="UP000813461">
    <property type="component" value="Unassembled WGS sequence"/>
</dbReference>
<dbReference type="InterPro" id="IPR029149">
    <property type="entry name" value="Creatin/AminoP/Spt16_N"/>
</dbReference>
<evidence type="ECO:0000256" key="1">
    <source>
        <dbReference type="ARBA" id="ARBA00022490"/>
    </source>
</evidence>
<dbReference type="OrthoDB" id="9995434at2759"/>
<reference evidence="4" key="1">
    <citation type="journal article" date="2021" name="Nat. Commun.">
        <title>Genetic determinants of endophytism in the Arabidopsis root mycobiome.</title>
        <authorList>
            <person name="Mesny F."/>
            <person name="Miyauchi S."/>
            <person name="Thiergart T."/>
            <person name="Pickel B."/>
            <person name="Atanasova L."/>
            <person name="Karlsson M."/>
            <person name="Huettel B."/>
            <person name="Barry K.W."/>
            <person name="Haridas S."/>
            <person name="Chen C."/>
            <person name="Bauer D."/>
            <person name="Andreopoulos W."/>
            <person name="Pangilinan J."/>
            <person name="LaButti K."/>
            <person name="Riley R."/>
            <person name="Lipzen A."/>
            <person name="Clum A."/>
            <person name="Drula E."/>
            <person name="Henrissat B."/>
            <person name="Kohler A."/>
            <person name="Grigoriev I.V."/>
            <person name="Martin F.M."/>
            <person name="Hacquard S."/>
        </authorList>
    </citation>
    <scope>NUCLEOTIDE SEQUENCE</scope>
    <source>
        <strain evidence="4">MPI-SDFR-AT-0120</strain>
    </source>
</reference>
<dbReference type="InterPro" id="IPR036005">
    <property type="entry name" value="Creatinase/aminopeptidase-like"/>
</dbReference>
<proteinExistence type="predicted"/>
<dbReference type="EMBL" id="JAGMVJ010000001">
    <property type="protein sequence ID" value="KAH7094892.1"/>
    <property type="molecule type" value="Genomic_DNA"/>
</dbReference>
<dbReference type="PRINTS" id="PR00599">
    <property type="entry name" value="MAPEPTIDASE"/>
</dbReference>
<dbReference type="AlphaFoldDB" id="A0A8K0RH19"/>
<accession>A0A8K0RH19</accession>
<evidence type="ECO:0000259" key="3">
    <source>
        <dbReference type="Pfam" id="PF00557"/>
    </source>
</evidence>
<dbReference type="PANTHER" id="PTHR46112">
    <property type="entry name" value="AMINOPEPTIDASE"/>
    <property type="match status" value="1"/>
</dbReference>
<evidence type="ECO:0000313" key="4">
    <source>
        <dbReference type="EMBL" id="KAH7094892.1"/>
    </source>
</evidence>
<evidence type="ECO:0000256" key="2">
    <source>
        <dbReference type="SAM" id="Phobius"/>
    </source>
</evidence>
<sequence length="482" mass="53264">MKGSYLPQPAVASTTRSKKLGFLQLLGCFSIGALFFFWDHLASPSYSSLVSSKKNKFQKCAIDTYLATGLEFLKTAERPPLEEYILRRNNLAKALVADEVDAFVVEPGYTFSYYANVTQPQWEVWEPEERPFLMVIQPHELPNGSIVANTSFLVPHFEELRAQLLNMPFPSPISTIIYEEHWNYYTTLRNASIWPSNTPSPILMIDEEMRDFIPRGLATADFTVVGLKGETEAVRQVKTPLEIGILRAVNTGTVEAIRAMRKCIPYGLTENDVAEVLDNTLRAAGMEPFFDIVEFGESAALPHGGYDGTKKLEEGDFVLIDVGAHLFGYSSDVCRTFYPPQFSLEEVDGDGKGKGKRNITQQLEVWDVVLAAQSASVKAMQTNATAASVDIAARDIITQAGYGAQFTHRLGHSLGIKAHESPYLNKGNTGVRLRPGMVFTSEPGVYVLGEFGVRHEDILVVGEEGEEAENISGGFAKSAWEP</sequence>
<keyword evidence="5" id="KW-1185">Reference proteome</keyword>